<feature type="region of interest" description="Disordered" evidence="1">
    <location>
        <begin position="94"/>
        <end position="133"/>
    </location>
</feature>
<dbReference type="InterPro" id="IPR025511">
    <property type="entry name" value="DUF4398"/>
</dbReference>
<accession>A0A645AYR0</accession>
<evidence type="ECO:0000259" key="2">
    <source>
        <dbReference type="Pfam" id="PF14346"/>
    </source>
</evidence>
<evidence type="ECO:0000313" key="3">
    <source>
        <dbReference type="EMBL" id="MPM54664.1"/>
    </source>
</evidence>
<gene>
    <name evidence="3" type="ORF">SDC9_101443</name>
</gene>
<dbReference type="Pfam" id="PF14346">
    <property type="entry name" value="DUF4398"/>
    <property type="match status" value="1"/>
</dbReference>
<evidence type="ECO:0000256" key="1">
    <source>
        <dbReference type="SAM" id="MobiDB-lite"/>
    </source>
</evidence>
<proteinExistence type="predicted"/>
<comment type="caution">
    <text evidence="3">The sequence shown here is derived from an EMBL/GenBank/DDBJ whole genome shotgun (WGS) entry which is preliminary data.</text>
</comment>
<dbReference type="PROSITE" id="PS51257">
    <property type="entry name" value="PROKAR_LIPOPROTEIN"/>
    <property type="match status" value="1"/>
</dbReference>
<feature type="compositionally biased region" description="Pro residues" evidence="1">
    <location>
        <begin position="119"/>
        <end position="133"/>
    </location>
</feature>
<dbReference type="EMBL" id="VSSQ01014907">
    <property type="protein sequence ID" value="MPM54664.1"/>
    <property type="molecule type" value="Genomic_DNA"/>
</dbReference>
<dbReference type="AlphaFoldDB" id="A0A645AYR0"/>
<feature type="compositionally biased region" description="Low complexity" evidence="1">
    <location>
        <begin position="104"/>
        <end position="118"/>
    </location>
</feature>
<dbReference type="Gene3D" id="1.20.1270.390">
    <property type="match status" value="1"/>
</dbReference>
<reference evidence="3" key="1">
    <citation type="submission" date="2019-08" db="EMBL/GenBank/DDBJ databases">
        <authorList>
            <person name="Kucharzyk K."/>
            <person name="Murdoch R.W."/>
            <person name="Higgins S."/>
            <person name="Loffler F."/>
        </authorList>
    </citation>
    <scope>NUCLEOTIDE SEQUENCE</scope>
</reference>
<feature type="domain" description="DUF4398" evidence="2">
    <location>
        <begin position="33"/>
        <end position="109"/>
    </location>
</feature>
<sequence>MNHKHHHLIRMAAAAIAVSALAACSSTPPPKGEMAVAQSTIDRVSAAPQVTAHAPVELQRARDLWAKAQRAMQDEEYTDARRYAEAAEAEARLAESKAQTAENQARLQAVQQGYQQQPQPTPGAPIKPPAPVR</sequence>
<name>A0A645AYR0_9ZZZZ</name>
<protein>
    <recommendedName>
        <fullName evidence="2">DUF4398 domain-containing protein</fullName>
    </recommendedName>
</protein>
<organism evidence="3">
    <name type="scientific">bioreactor metagenome</name>
    <dbReference type="NCBI Taxonomy" id="1076179"/>
    <lineage>
        <taxon>unclassified sequences</taxon>
        <taxon>metagenomes</taxon>
        <taxon>ecological metagenomes</taxon>
    </lineage>
</organism>